<dbReference type="OrthoDB" id="6693232at2"/>
<keyword evidence="2" id="KW-1185">Reference proteome</keyword>
<protein>
    <submittedName>
        <fullName evidence="1">Uncharacterized protein</fullName>
    </submittedName>
</protein>
<dbReference type="AlphaFoldDB" id="A0A217EFQ6"/>
<organism evidence="1 2">
    <name type="scientific">Acinetobacter apis</name>
    <dbReference type="NCBI Taxonomy" id="1229165"/>
    <lineage>
        <taxon>Bacteria</taxon>
        <taxon>Pseudomonadati</taxon>
        <taxon>Pseudomonadota</taxon>
        <taxon>Gammaproteobacteria</taxon>
        <taxon>Moraxellales</taxon>
        <taxon>Moraxellaceae</taxon>
        <taxon>Acinetobacter</taxon>
    </lineage>
</organism>
<dbReference type="InterPro" id="IPR046560">
    <property type="entry name" value="DUF6714"/>
</dbReference>
<dbReference type="Proteomes" id="UP000243463">
    <property type="component" value="Unassembled WGS sequence"/>
</dbReference>
<gene>
    <name evidence="1" type="ORF">SAMN05444584_0947</name>
</gene>
<name>A0A217EFQ6_9GAMM</name>
<dbReference type="RefSeq" id="WP_088823023.1">
    <property type="nucleotide sequence ID" value="NZ_FZLN01000001.1"/>
</dbReference>
<accession>A0A217EFQ6</accession>
<evidence type="ECO:0000313" key="2">
    <source>
        <dbReference type="Proteomes" id="UP000243463"/>
    </source>
</evidence>
<proteinExistence type="predicted"/>
<dbReference type="Pfam" id="PF20461">
    <property type="entry name" value="DUF6714"/>
    <property type="match status" value="1"/>
</dbReference>
<reference evidence="2" key="1">
    <citation type="submission" date="2017-06" db="EMBL/GenBank/DDBJ databases">
        <authorList>
            <person name="Varghese N."/>
            <person name="Submissions S."/>
        </authorList>
    </citation>
    <scope>NUCLEOTIDE SEQUENCE [LARGE SCALE GENOMIC DNA]</scope>
    <source>
        <strain evidence="2">ANC 5114</strain>
    </source>
</reference>
<sequence length="199" mass="23887">MNKKDLLNHIRQEFKDVILGDSYTLVEEDYADTAYWHFDKEHIDSNLTSEEWNAKEINFLKTSNLFQEDIEEAIRSILEKRKMSNRFLNPLEIPPTYLDKYFTGFSYLKPEGYIFYTPSMMLYVLENSEEALRWNGFTWWLFRLNRNDSNRVFKCLTKNQLNILTEFLKYLIGLNTINKFDKGEDIRAVLKKIQSFKSE</sequence>
<evidence type="ECO:0000313" key="1">
    <source>
        <dbReference type="EMBL" id="SNQ29016.1"/>
    </source>
</evidence>
<dbReference type="EMBL" id="FZLN01000001">
    <property type="protein sequence ID" value="SNQ29016.1"/>
    <property type="molecule type" value="Genomic_DNA"/>
</dbReference>